<keyword evidence="6 9" id="KW-0311">Gluconate utilization</keyword>
<dbReference type="PANTHER" id="PTHR43661">
    <property type="entry name" value="D-XYLONATE DEHYDRATASE"/>
    <property type="match status" value="1"/>
</dbReference>
<evidence type="ECO:0000256" key="10">
    <source>
        <dbReference type="NCBIfam" id="TIGR01196"/>
    </source>
</evidence>
<evidence type="ECO:0000313" key="14">
    <source>
        <dbReference type="Proteomes" id="UP000397656"/>
    </source>
</evidence>
<feature type="domain" description="Dihydroxy-acid/6-phosphogluconate dehydratase C-terminal" evidence="12">
    <location>
        <begin position="410"/>
        <end position="605"/>
    </location>
</feature>
<keyword evidence="7 9" id="KW-0456">Lyase</keyword>
<dbReference type="InterPro" id="IPR004786">
    <property type="entry name" value="6-phosphgluc_deHydtase"/>
</dbReference>
<feature type="binding site" evidence="9">
    <location>
        <position position="225"/>
    </location>
    <ligand>
        <name>[4Fe-4S] cluster</name>
        <dbReference type="ChEBI" id="CHEBI:49883"/>
    </ligand>
</feature>
<feature type="domain" description="Dihydroxy-acid/6-phosphogluconate dehydratase N-terminal" evidence="11">
    <location>
        <begin position="71"/>
        <end position="383"/>
    </location>
</feature>
<dbReference type="InterPro" id="IPR000581">
    <property type="entry name" value="ILV_EDD_N"/>
</dbReference>
<keyword evidence="2 9" id="KW-0004">4Fe-4S</keyword>
<dbReference type="SUPFAM" id="SSF143975">
    <property type="entry name" value="IlvD/EDD N-terminal domain-like"/>
    <property type="match status" value="1"/>
</dbReference>
<dbReference type="EMBL" id="CP062803">
    <property type="protein sequence ID" value="QOT77671.1"/>
    <property type="molecule type" value="Genomic_DNA"/>
</dbReference>
<dbReference type="Pfam" id="PF24877">
    <property type="entry name" value="ILV_EDD_C"/>
    <property type="match status" value="1"/>
</dbReference>
<keyword evidence="4 9" id="KW-0408">Iron</keyword>
<protein>
    <recommendedName>
        <fullName evidence="9 10">Phosphogluconate dehydratase</fullName>
        <ecNumber evidence="9 10">4.2.1.12</ecNumber>
    </recommendedName>
</protein>
<name>A0A643G2D9_9BURK</name>
<dbReference type="InterPro" id="IPR056740">
    <property type="entry name" value="ILV_EDD_C"/>
</dbReference>
<dbReference type="NCBIfam" id="TIGR01196">
    <property type="entry name" value="edd"/>
    <property type="match status" value="1"/>
</dbReference>
<dbReference type="GeneID" id="98400530"/>
<evidence type="ECO:0000256" key="9">
    <source>
        <dbReference type="HAMAP-Rule" id="MF_02094"/>
    </source>
</evidence>
<evidence type="ECO:0000256" key="2">
    <source>
        <dbReference type="ARBA" id="ARBA00022485"/>
    </source>
</evidence>
<evidence type="ECO:0000256" key="5">
    <source>
        <dbReference type="ARBA" id="ARBA00023014"/>
    </source>
</evidence>
<dbReference type="PANTHER" id="PTHR43661:SF1">
    <property type="entry name" value="PHOSPHOGLUCONATE DEHYDRATASE"/>
    <property type="match status" value="1"/>
</dbReference>
<accession>A0A643G2D9</accession>
<evidence type="ECO:0000256" key="3">
    <source>
        <dbReference type="ARBA" id="ARBA00022723"/>
    </source>
</evidence>
<keyword evidence="5 9" id="KW-0411">Iron-sulfur</keyword>
<dbReference type="InterPro" id="IPR020558">
    <property type="entry name" value="DiOHA_6PGluconate_deHydtase_CS"/>
</dbReference>
<feature type="binding site" evidence="9">
    <location>
        <position position="158"/>
    </location>
    <ligand>
        <name>[4Fe-4S] cluster</name>
        <dbReference type="ChEBI" id="CHEBI:49883"/>
    </ligand>
</feature>
<gene>
    <name evidence="9" type="primary">edd</name>
    <name evidence="13" type="ORF">F7R26_006395</name>
</gene>
<comment type="function">
    <text evidence="9">Catalyzes the dehydration of 6-phospho-D-gluconate to 2-dehydro-3-deoxy-6-phospho-D-gluconate.</text>
</comment>
<dbReference type="GO" id="GO:0051539">
    <property type="term" value="F:4 iron, 4 sulfur cluster binding"/>
    <property type="evidence" value="ECO:0007669"/>
    <property type="project" value="UniProtKB-UniRule"/>
</dbReference>
<dbReference type="GO" id="GO:0005829">
    <property type="term" value="C:cytosol"/>
    <property type="evidence" value="ECO:0007669"/>
    <property type="project" value="TreeGrafter"/>
</dbReference>
<comment type="catalytic activity">
    <reaction evidence="9">
        <text>6-phospho-D-gluconate = 2-dehydro-3-deoxy-6-phospho-D-gluconate + H2O</text>
        <dbReference type="Rhea" id="RHEA:17277"/>
        <dbReference type="ChEBI" id="CHEBI:15377"/>
        <dbReference type="ChEBI" id="CHEBI:57569"/>
        <dbReference type="ChEBI" id="CHEBI:58759"/>
        <dbReference type="EC" id="4.2.1.12"/>
    </reaction>
</comment>
<dbReference type="Proteomes" id="UP000397656">
    <property type="component" value="Chromosome 1"/>
</dbReference>
<dbReference type="Gene3D" id="3.50.30.80">
    <property type="entry name" value="IlvD/EDD C-terminal domain-like"/>
    <property type="match status" value="1"/>
</dbReference>
<evidence type="ECO:0000256" key="6">
    <source>
        <dbReference type="ARBA" id="ARBA00023064"/>
    </source>
</evidence>
<dbReference type="AlphaFoldDB" id="A0A643G2D9"/>
<evidence type="ECO:0000256" key="8">
    <source>
        <dbReference type="ARBA" id="ARBA00023277"/>
    </source>
</evidence>
<evidence type="ECO:0000259" key="11">
    <source>
        <dbReference type="Pfam" id="PF00920"/>
    </source>
</evidence>
<evidence type="ECO:0000313" key="13">
    <source>
        <dbReference type="EMBL" id="QOT77671.1"/>
    </source>
</evidence>
<dbReference type="GO" id="GO:0019521">
    <property type="term" value="P:D-gluconate metabolic process"/>
    <property type="evidence" value="ECO:0007669"/>
    <property type="project" value="UniProtKB-KW"/>
</dbReference>
<evidence type="ECO:0000256" key="4">
    <source>
        <dbReference type="ARBA" id="ARBA00023004"/>
    </source>
</evidence>
<reference evidence="13 14" key="1">
    <citation type="submission" date="2020-10" db="EMBL/GenBank/DDBJ databases">
        <title>Complete genome sequence of Cupriavidus basilensis CCUG 49340T.</title>
        <authorList>
            <person name="Salva-Serra F."/>
            <person name="Donoso R.A."/>
            <person name="Cho K.H."/>
            <person name="Yoo J.A."/>
            <person name="Lee K."/>
            <person name="Yoon S.-H."/>
            <person name="Perez-Pantoja D."/>
            <person name="Moore E.R.B."/>
        </authorList>
    </citation>
    <scope>NUCLEOTIDE SEQUENCE [LARGE SCALE GENOMIC DNA]</scope>
    <source>
        <strain evidence="14">CCUG 49340</strain>
    </source>
</reference>
<dbReference type="PROSITE" id="PS00887">
    <property type="entry name" value="ILVD_EDD_2"/>
    <property type="match status" value="1"/>
</dbReference>
<comment type="similarity">
    <text evidence="1 9">Belongs to the IlvD/Edd family.</text>
</comment>
<proteinExistence type="inferred from homology"/>
<dbReference type="PROSITE" id="PS00886">
    <property type="entry name" value="ILVD_EDD_1"/>
    <property type="match status" value="1"/>
</dbReference>
<comment type="cofactor">
    <cofactor evidence="9">
        <name>[4Fe-4S] cluster</name>
        <dbReference type="ChEBI" id="CHEBI:49883"/>
    </cofactor>
    <text evidence="9">Binds 1 [4Fe-4S] cluster.</text>
</comment>
<dbReference type="GO" id="GO:0046872">
    <property type="term" value="F:metal ion binding"/>
    <property type="evidence" value="ECO:0007669"/>
    <property type="project" value="UniProtKB-KW"/>
</dbReference>
<dbReference type="InterPro" id="IPR042096">
    <property type="entry name" value="Dihydro-acid_dehy_C"/>
</dbReference>
<dbReference type="GO" id="GO:0009255">
    <property type="term" value="P:Entner-Doudoroff pathway through 6-phosphogluconate"/>
    <property type="evidence" value="ECO:0007669"/>
    <property type="project" value="UniProtKB-UniRule"/>
</dbReference>
<sequence length="628" mass="65534">MSKALHAEVHAVTERVIARSQRSRAAYLARCERAQQELGPLRGLSCANLAHGLAALPAHDKLKLRVEHAANLGIVTAYNDMLSAHQPYERYPGVIREAARAVGAVAQVAGGVPAMCDGITQGNAGMELSLFSRDAIAMATAVSLSHNTFDAAVMLGVCDKIVPGLLMGALQFGHLPVVFVPAGPMSTGLSNKEKARVRQLYATGQVGREALLEAECEAYHGAGTCTFYGTANSNQFLMEIMGLHMPGAAFVHPDSGLRDALTAAAAQRALALTARGGDYLPLARIVDERAVINAVVGLLATGGSTNHTIHLVAMARAAGILIDWDDFDRLSRITPLLARVYPNGSADVNHFHAAGGVAYVIRQLLGAGLLHEDVETVAGRGLARYTQEPVMIDGVLQWRDGAAVSGDATVLATAAEPFSAEGGLRLLQGNLGRGMIKVSAVADEHRVVEAPARVFDSQEQLQAAFEAGEFTGDMIAVVRFQGPNANGMPELHRLTPVLGSLQDAGHKVALVTDGRMSGASGKVPAVIHVGPEALAGGPLARVRDGDRIRVDAVAGTLEWLGAADGDGDLATRASAVLPDDAFTNFSVGRGLFGLFRRNARIAEEGGSALDLSEADAPGAVQTGAAVAQ</sequence>
<evidence type="ECO:0000256" key="7">
    <source>
        <dbReference type="ARBA" id="ARBA00023239"/>
    </source>
</evidence>
<dbReference type="GO" id="GO:0004456">
    <property type="term" value="F:phosphogluconate dehydratase activity"/>
    <property type="evidence" value="ECO:0007669"/>
    <property type="project" value="UniProtKB-UniRule"/>
</dbReference>
<keyword evidence="3 9" id="KW-0479">Metal-binding</keyword>
<evidence type="ECO:0000259" key="12">
    <source>
        <dbReference type="Pfam" id="PF24877"/>
    </source>
</evidence>
<dbReference type="HAMAP" id="MF_02094">
    <property type="entry name" value="Edd"/>
    <property type="match status" value="1"/>
</dbReference>
<dbReference type="InterPro" id="IPR037237">
    <property type="entry name" value="IlvD/EDD_N"/>
</dbReference>
<dbReference type="RefSeq" id="WP_150983852.1">
    <property type="nucleotide sequence ID" value="NZ_CP062803.1"/>
</dbReference>
<comment type="pathway">
    <text evidence="9">Carbohydrate metabolism; Entner-Doudoroff pathway.</text>
</comment>
<dbReference type="SUPFAM" id="SSF52016">
    <property type="entry name" value="LeuD/IlvD-like"/>
    <property type="match status" value="1"/>
</dbReference>
<dbReference type="UniPathway" id="UPA00226"/>
<evidence type="ECO:0000256" key="1">
    <source>
        <dbReference type="ARBA" id="ARBA00006486"/>
    </source>
</evidence>
<dbReference type="Pfam" id="PF00920">
    <property type="entry name" value="ILVD_EDD_N"/>
    <property type="match status" value="1"/>
</dbReference>
<organism evidence="13 14">
    <name type="scientific">Cupriavidus basilensis</name>
    <dbReference type="NCBI Taxonomy" id="68895"/>
    <lineage>
        <taxon>Bacteria</taxon>
        <taxon>Pseudomonadati</taxon>
        <taxon>Pseudomonadota</taxon>
        <taxon>Betaproteobacteria</taxon>
        <taxon>Burkholderiales</taxon>
        <taxon>Burkholderiaceae</taxon>
        <taxon>Cupriavidus</taxon>
    </lineage>
</organism>
<dbReference type="EC" id="4.2.1.12" evidence="9 10"/>
<keyword evidence="8 9" id="KW-0119">Carbohydrate metabolism</keyword>